<comment type="subcellular location">
    <subcellularLocation>
        <location evidence="1">Cytoplasm</location>
    </subcellularLocation>
</comment>
<evidence type="ECO:0000256" key="9">
    <source>
        <dbReference type="ARBA" id="ARBA00024867"/>
    </source>
</evidence>
<keyword evidence="5" id="KW-0902">Two-component regulatory system</keyword>
<name>A0A9X4H2B3_9FIRM</name>
<evidence type="ECO:0000256" key="7">
    <source>
        <dbReference type="ARBA" id="ARBA00023125"/>
    </source>
</evidence>
<dbReference type="Gene3D" id="6.10.250.690">
    <property type="match status" value="1"/>
</dbReference>
<evidence type="ECO:0000313" key="17">
    <source>
        <dbReference type="Proteomes" id="UP001154312"/>
    </source>
</evidence>
<dbReference type="EMBL" id="JAKOAV010000018">
    <property type="protein sequence ID" value="MDF9408781.1"/>
    <property type="molecule type" value="Genomic_DNA"/>
</dbReference>
<evidence type="ECO:0000256" key="2">
    <source>
        <dbReference type="ARBA" id="ARBA00018672"/>
    </source>
</evidence>
<feature type="modified residue" description="4-aspartylphosphate" evidence="12">
    <location>
        <position position="57"/>
    </location>
</feature>
<dbReference type="Pfam" id="PF00072">
    <property type="entry name" value="Response_reg"/>
    <property type="match status" value="1"/>
</dbReference>
<dbReference type="PROSITE" id="PS51755">
    <property type="entry name" value="OMPR_PHOB"/>
    <property type="match status" value="1"/>
</dbReference>
<dbReference type="PROSITE" id="PS50110">
    <property type="entry name" value="RESPONSE_REGULATORY"/>
    <property type="match status" value="1"/>
</dbReference>
<dbReference type="GO" id="GO:0000156">
    <property type="term" value="F:phosphorelay response regulator activity"/>
    <property type="evidence" value="ECO:0007669"/>
    <property type="project" value="TreeGrafter"/>
</dbReference>
<evidence type="ECO:0000256" key="8">
    <source>
        <dbReference type="ARBA" id="ARBA00023163"/>
    </source>
</evidence>
<keyword evidence="8" id="KW-0804">Transcription</keyword>
<dbReference type="InterPro" id="IPR036388">
    <property type="entry name" value="WH-like_DNA-bd_sf"/>
</dbReference>
<dbReference type="PANTHER" id="PTHR48111:SF50">
    <property type="entry name" value="KDP OPERON TRANSCRIPTIONAL REGULATORY PROTEIN KDPE"/>
    <property type="match status" value="1"/>
</dbReference>
<dbReference type="InterPro" id="IPR001867">
    <property type="entry name" value="OmpR/PhoB-type_DNA-bd"/>
</dbReference>
<dbReference type="FunFam" id="1.10.10.10:FF:000210">
    <property type="entry name" value="Winged-helix transcriptional response regulator KdpE"/>
    <property type="match status" value="1"/>
</dbReference>
<dbReference type="GO" id="GO:0042802">
    <property type="term" value="F:identical protein binding"/>
    <property type="evidence" value="ECO:0007669"/>
    <property type="project" value="UniProtKB-ARBA"/>
</dbReference>
<organism evidence="16 17">
    <name type="scientific">Pelotomaculum isophthalicicum JI</name>
    <dbReference type="NCBI Taxonomy" id="947010"/>
    <lineage>
        <taxon>Bacteria</taxon>
        <taxon>Bacillati</taxon>
        <taxon>Bacillota</taxon>
        <taxon>Clostridia</taxon>
        <taxon>Eubacteriales</taxon>
        <taxon>Desulfotomaculaceae</taxon>
        <taxon>Pelotomaculum</taxon>
    </lineage>
</organism>
<evidence type="ECO:0000259" key="14">
    <source>
        <dbReference type="PROSITE" id="PS50110"/>
    </source>
</evidence>
<dbReference type="InterPro" id="IPR011006">
    <property type="entry name" value="CheY-like_superfamily"/>
</dbReference>
<dbReference type="Pfam" id="PF00486">
    <property type="entry name" value="Trans_reg_C"/>
    <property type="match status" value="1"/>
</dbReference>
<keyword evidence="7 13" id="KW-0238">DNA-binding</keyword>
<evidence type="ECO:0000256" key="3">
    <source>
        <dbReference type="ARBA" id="ARBA00022490"/>
    </source>
</evidence>
<evidence type="ECO:0000256" key="11">
    <source>
        <dbReference type="ARBA" id="ARBA00074083"/>
    </source>
</evidence>
<evidence type="ECO:0000259" key="15">
    <source>
        <dbReference type="PROSITE" id="PS51755"/>
    </source>
</evidence>
<dbReference type="CDD" id="cd17620">
    <property type="entry name" value="REC_OmpR_KdpE-like"/>
    <property type="match status" value="1"/>
</dbReference>
<evidence type="ECO:0000256" key="1">
    <source>
        <dbReference type="ARBA" id="ARBA00004496"/>
    </source>
</evidence>
<dbReference type="PANTHER" id="PTHR48111">
    <property type="entry name" value="REGULATOR OF RPOS"/>
    <property type="match status" value="1"/>
</dbReference>
<feature type="domain" description="Response regulatory" evidence="14">
    <location>
        <begin position="8"/>
        <end position="121"/>
    </location>
</feature>
<evidence type="ECO:0000256" key="6">
    <source>
        <dbReference type="ARBA" id="ARBA00023015"/>
    </source>
</evidence>
<dbReference type="FunFam" id="3.40.50.2300:FF:000021">
    <property type="entry name" value="Two-component system response regulator KdpE"/>
    <property type="match status" value="1"/>
</dbReference>
<evidence type="ECO:0000256" key="4">
    <source>
        <dbReference type="ARBA" id="ARBA00022553"/>
    </source>
</evidence>
<dbReference type="InterPro" id="IPR039420">
    <property type="entry name" value="WalR-like"/>
</dbReference>
<gene>
    <name evidence="16" type="ORF">L7E55_10505</name>
</gene>
<comment type="function">
    <text evidence="9">May play the central regulatory role in sporulation. It may be an element of the effector pathway responsible for the activation of sporulation genes in response to nutritional stress. Spo0A may act in concert with spo0H (a sigma factor) to control the expression of some genes that are critical to the sporulation process.</text>
</comment>
<dbReference type="SMART" id="SM00448">
    <property type="entry name" value="REC"/>
    <property type="match status" value="1"/>
</dbReference>
<keyword evidence="3" id="KW-0963">Cytoplasm</keyword>
<keyword evidence="4 12" id="KW-0597">Phosphoprotein</keyword>
<dbReference type="SUPFAM" id="SSF52172">
    <property type="entry name" value="CheY-like"/>
    <property type="match status" value="1"/>
</dbReference>
<evidence type="ECO:0000256" key="5">
    <source>
        <dbReference type="ARBA" id="ARBA00023012"/>
    </source>
</evidence>
<dbReference type="Gene3D" id="1.10.10.10">
    <property type="entry name" value="Winged helix-like DNA-binding domain superfamily/Winged helix DNA-binding domain"/>
    <property type="match status" value="1"/>
</dbReference>
<protein>
    <recommendedName>
        <fullName evidence="2">Stage 0 sporulation protein A homolog</fullName>
    </recommendedName>
    <alternativeName>
        <fullName evidence="11">Transcriptional regulatory protein KdpE</fullName>
    </alternativeName>
</protein>
<dbReference type="SMART" id="SM00862">
    <property type="entry name" value="Trans_reg_C"/>
    <property type="match status" value="1"/>
</dbReference>
<proteinExistence type="predicted"/>
<dbReference type="InterPro" id="IPR001789">
    <property type="entry name" value="Sig_transdc_resp-reg_receiver"/>
</dbReference>
<comment type="caution">
    <text evidence="16">The sequence shown here is derived from an EMBL/GenBank/DDBJ whole genome shotgun (WGS) entry which is preliminary data.</text>
</comment>
<keyword evidence="6" id="KW-0805">Transcription regulation</keyword>
<dbReference type="AlphaFoldDB" id="A0A9X4H2B3"/>
<feature type="domain" description="OmpR/PhoB-type" evidence="15">
    <location>
        <begin position="130"/>
        <end position="228"/>
    </location>
</feature>
<dbReference type="CDD" id="cd00383">
    <property type="entry name" value="trans_reg_C"/>
    <property type="match status" value="1"/>
</dbReference>
<evidence type="ECO:0000313" key="16">
    <source>
        <dbReference type="EMBL" id="MDF9408781.1"/>
    </source>
</evidence>
<dbReference type="GO" id="GO:0032993">
    <property type="term" value="C:protein-DNA complex"/>
    <property type="evidence" value="ECO:0007669"/>
    <property type="project" value="TreeGrafter"/>
</dbReference>
<keyword evidence="17" id="KW-1185">Reference proteome</keyword>
<sequence>MDNRSGTRILVIDDEKQIRRLLKVTLSEHDYEVEEAVDGREGINKVLYCKPDLIILDLGLPDLDGIEVVKKLREWSGTPIIIISVREQENDKIAALDAGADDYVTKPFGMGELLARIRAAMRHASGAGDEPVMNFDELAVDIAHRRVTVGEKEIKLTPTEYEILKNLAVCAGKVLTHKQLLRAVWGPAYQNDAQYLRVYVGQLRRKIEVDPSRPRHIITEPGVGYRLL</sequence>
<comment type="function">
    <text evidence="10">Member of the two-component regulatory system KdpD/KdpE involved in the regulation of the kdp operon. Upon phosphorylation by KdpD, functions as a transcription regulator by direct binding to promoter regions of target genes to positively regulate their expression.</text>
</comment>
<dbReference type="GO" id="GO:0045893">
    <property type="term" value="P:positive regulation of DNA-templated transcription"/>
    <property type="evidence" value="ECO:0007669"/>
    <property type="project" value="UniProtKB-ARBA"/>
</dbReference>
<evidence type="ECO:0000256" key="13">
    <source>
        <dbReference type="PROSITE-ProRule" id="PRU01091"/>
    </source>
</evidence>
<feature type="DNA-binding region" description="OmpR/PhoB-type" evidence="13">
    <location>
        <begin position="130"/>
        <end position="228"/>
    </location>
</feature>
<accession>A0A9X4H2B3</accession>
<dbReference type="RefSeq" id="WP_277444167.1">
    <property type="nucleotide sequence ID" value="NZ_JAKOAV010000018.1"/>
</dbReference>
<dbReference type="GO" id="GO:0000987">
    <property type="term" value="F:cis-regulatory region sequence-specific DNA binding"/>
    <property type="evidence" value="ECO:0007669"/>
    <property type="project" value="UniProtKB-ARBA"/>
</dbReference>
<evidence type="ECO:0000256" key="10">
    <source>
        <dbReference type="ARBA" id="ARBA00057085"/>
    </source>
</evidence>
<reference evidence="16" key="1">
    <citation type="submission" date="2022-02" db="EMBL/GenBank/DDBJ databases">
        <authorList>
            <person name="Leng L."/>
        </authorList>
    </citation>
    <scope>NUCLEOTIDE SEQUENCE</scope>
    <source>
        <strain evidence="16">JI</strain>
    </source>
</reference>
<dbReference type="Proteomes" id="UP001154312">
    <property type="component" value="Unassembled WGS sequence"/>
</dbReference>
<dbReference type="GO" id="GO:0005829">
    <property type="term" value="C:cytosol"/>
    <property type="evidence" value="ECO:0007669"/>
    <property type="project" value="TreeGrafter"/>
</dbReference>
<dbReference type="Gene3D" id="3.40.50.2300">
    <property type="match status" value="1"/>
</dbReference>
<evidence type="ECO:0000256" key="12">
    <source>
        <dbReference type="PROSITE-ProRule" id="PRU00169"/>
    </source>
</evidence>